<comment type="similarity">
    <text evidence="2 9">Belongs to the sulfotransferase 2 family.</text>
</comment>
<evidence type="ECO:0000313" key="11">
    <source>
        <dbReference type="Proteomes" id="UP000708208"/>
    </source>
</evidence>
<keyword evidence="7" id="KW-0472">Membrane</keyword>
<keyword evidence="6 9" id="KW-0333">Golgi apparatus</keyword>
<dbReference type="OrthoDB" id="2019940at2759"/>
<evidence type="ECO:0000313" key="10">
    <source>
        <dbReference type="EMBL" id="CAG7728159.1"/>
    </source>
</evidence>
<evidence type="ECO:0000256" key="7">
    <source>
        <dbReference type="ARBA" id="ARBA00023136"/>
    </source>
</evidence>
<evidence type="ECO:0000256" key="8">
    <source>
        <dbReference type="ARBA" id="ARBA00023180"/>
    </source>
</evidence>
<protein>
    <recommendedName>
        <fullName evidence="9">Carbohydrate sulfotransferase</fullName>
        <ecNumber evidence="9">2.8.2.-</ecNumber>
    </recommendedName>
</protein>
<keyword evidence="8 9" id="KW-0325">Glycoprotein</keyword>
<comment type="subcellular location">
    <subcellularLocation>
        <location evidence="1 9">Golgi apparatus membrane</location>
        <topology evidence="1 9">Single-pass type II membrane protein</topology>
    </subcellularLocation>
</comment>
<dbReference type="InterPro" id="IPR018011">
    <property type="entry name" value="Carb_sulfotrans_8-10"/>
</dbReference>
<reference evidence="10" key="1">
    <citation type="submission" date="2021-06" db="EMBL/GenBank/DDBJ databases">
        <authorList>
            <person name="Hodson N. C."/>
            <person name="Mongue J. A."/>
            <person name="Jaron S. K."/>
        </authorList>
    </citation>
    <scope>NUCLEOTIDE SEQUENCE</scope>
</reference>
<evidence type="ECO:0000256" key="3">
    <source>
        <dbReference type="ARBA" id="ARBA00022679"/>
    </source>
</evidence>
<dbReference type="Pfam" id="PF03567">
    <property type="entry name" value="Sulfotransfer_2"/>
    <property type="match status" value="1"/>
</dbReference>
<keyword evidence="5" id="KW-1133">Transmembrane helix</keyword>
<evidence type="ECO:0000256" key="5">
    <source>
        <dbReference type="ARBA" id="ARBA00022989"/>
    </source>
</evidence>
<evidence type="ECO:0000256" key="4">
    <source>
        <dbReference type="ARBA" id="ARBA00022692"/>
    </source>
</evidence>
<dbReference type="GO" id="GO:0000139">
    <property type="term" value="C:Golgi membrane"/>
    <property type="evidence" value="ECO:0007669"/>
    <property type="project" value="UniProtKB-SubCell"/>
</dbReference>
<dbReference type="PANTHER" id="PTHR12137">
    <property type="entry name" value="CARBOHYDRATE SULFOTRANSFERASE"/>
    <property type="match status" value="1"/>
</dbReference>
<dbReference type="GO" id="GO:0008146">
    <property type="term" value="F:sulfotransferase activity"/>
    <property type="evidence" value="ECO:0007669"/>
    <property type="project" value="InterPro"/>
</dbReference>
<keyword evidence="4" id="KW-0812">Transmembrane</keyword>
<keyword evidence="11" id="KW-1185">Reference proteome</keyword>
<dbReference type="Proteomes" id="UP000708208">
    <property type="component" value="Unassembled WGS sequence"/>
</dbReference>
<keyword evidence="3 9" id="KW-0808">Transferase</keyword>
<evidence type="ECO:0000256" key="9">
    <source>
        <dbReference type="RuleBase" id="RU364020"/>
    </source>
</evidence>
<keyword evidence="9" id="KW-0119">Carbohydrate metabolism</keyword>
<dbReference type="EMBL" id="CAJVCH010159351">
    <property type="protein sequence ID" value="CAG7728159.1"/>
    <property type="molecule type" value="Genomic_DNA"/>
</dbReference>
<dbReference type="GO" id="GO:0016051">
    <property type="term" value="P:carbohydrate biosynthetic process"/>
    <property type="evidence" value="ECO:0007669"/>
    <property type="project" value="InterPro"/>
</dbReference>
<dbReference type="EC" id="2.8.2.-" evidence="9"/>
<dbReference type="InterPro" id="IPR005331">
    <property type="entry name" value="Sulfotransferase"/>
</dbReference>
<keyword evidence="9" id="KW-0735">Signal-anchor</keyword>
<sequence>MVDPSNNRFTVFGRRVSNQRRRMLEGLTPTFDEFVQYLLTLPPAEMDEHWRPMYIDCNACTNSFSLIFKVETMDQDRDYLLSLLLGVNSTGVSLKAELDQIWRRWTNSVGKDTLPASAWKTRHEYFSQVSQQNLRALYELYEPDFLMFGYSPDKYLDMTG</sequence>
<comment type="caution">
    <text evidence="10">The sequence shown here is derived from an EMBL/GenBank/DDBJ whole genome shotgun (WGS) entry which is preliminary data.</text>
</comment>
<evidence type="ECO:0000256" key="2">
    <source>
        <dbReference type="ARBA" id="ARBA00006339"/>
    </source>
</evidence>
<name>A0A8J2JZH0_9HEXA</name>
<gene>
    <name evidence="10" type="ORF">AFUS01_LOCUS16962</name>
</gene>
<dbReference type="AlphaFoldDB" id="A0A8J2JZH0"/>
<evidence type="ECO:0000256" key="6">
    <source>
        <dbReference type="ARBA" id="ARBA00023034"/>
    </source>
</evidence>
<evidence type="ECO:0000256" key="1">
    <source>
        <dbReference type="ARBA" id="ARBA00004323"/>
    </source>
</evidence>
<dbReference type="PANTHER" id="PTHR12137:SF54">
    <property type="entry name" value="CARBOHYDRATE SULFOTRANSFERASE"/>
    <property type="match status" value="1"/>
</dbReference>
<proteinExistence type="inferred from homology"/>
<accession>A0A8J2JZH0</accession>
<organism evidence="10 11">
    <name type="scientific">Allacma fusca</name>
    <dbReference type="NCBI Taxonomy" id="39272"/>
    <lineage>
        <taxon>Eukaryota</taxon>
        <taxon>Metazoa</taxon>
        <taxon>Ecdysozoa</taxon>
        <taxon>Arthropoda</taxon>
        <taxon>Hexapoda</taxon>
        <taxon>Collembola</taxon>
        <taxon>Symphypleona</taxon>
        <taxon>Sminthuridae</taxon>
        <taxon>Allacma</taxon>
    </lineage>
</organism>